<dbReference type="InterPro" id="IPR016181">
    <property type="entry name" value="Acyl_CoA_acyltransferase"/>
</dbReference>
<keyword evidence="2" id="KW-0808">Transferase</keyword>
<organism evidence="2 3">
    <name type="scientific">Tritonibacter multivorans</name>
    <dbReference type="NCBI Taxonomy" id="928856"/>
    <lineage>
        <taxon>Bacteria</taxon>
        <taxon>Pseudomonadati</taxon>
        <taxon>Pseudomonadota</taxon>
        <taxon>Alphaproteobacteria</taxon>
        <taxon>Rhodobacterales</taxon>
        <taxon>Paracoccaceae</taxon>
        <taxon>Tritonibacter</taxon>
    </lineage>
</organism>
<dbReference type="AlphaFoldDB" id="A0A0P1GP79"/>
<proteinExistence type="predicted"/>
<dbReference type="OrthoDB" id="7301318at2"/>
<evidence type="ECO:0000313" key="3">
    <source>
        <dbReference type="Proteomes" id="UP000052022"/>
    </source>
</evidence>
<dbReference type="PROSITE" id="PS51186">
    <property type="entry name" value="GNAT"/>
    <property type="match status" value="1"/>
</dbReference>
<accession>A0A0P1GP79</accession>
<dbReference type="Gene3D" id="3.40.630.30">
    <property type="match status" value="1"/>
</dbReference>
<dbReference type="GO" id="GO:0016747">
    <property type="term" value="F:acyltransferase activity, transferring groups other than amino-acyl groups"/>
    <property type="evidence" value="ECO:0007669"/>
    <property type="project" value="InterPro"/>
</dbReference>
<sequence length="240" mass="26210">MSAPFVFDLLDATWPAAARIKSGPFTLREGLGGGSRVSAATLDAGRDAATDDALMQAEAGMDALGQKRIFQIRPAQEGFDVVLQARGYEARDETRLWSCPVDLLCDQQIPRVTTFCVWQPLAIQREIWAEGGIGPERLAVMERVRGPKTAILGRRDDKPAATAFVAIHAGRAMLHALEVRADHRRHGMGEWMMRQAAIWARDHGAVELCVLATAANAGANALYARLGMQQGDGYHYRVSD</sequence>
<feature type="domain" description="N-acetyltransferase" evidence="1">
    <location>
        <begin position="107"/>
        <end position="240"/>
    </location>
</feature>
<dbReference type="InterPro" id="IPR000182">
    <property type="entry name" value="GNAT_dom"/>
</dbReference>
<evidence type="ECO:0000259" key="1">
    <source>
        <dbReference type="PROSITE" id="PS51186"/>
    </source>
</evidence>
<dbReference type="STRING" id="928856.SAMN04488049_11237"/>
<dbReference type="SUPFAM" id="SSF55729">
    <property type="entry name" value="Acyl-CoA N-acyltransferases (Nat)"/>
    <property type="match status" value="1"/>
</dbReference>
<dbReference type="RefSeq" id="WP_058289020.1">
    <property type="nucleotide sequence ID" value="NZ_CYSD01000014.1"/>
</dbReference>
<protein>
    <submittedName>
        <fullName evidence="2">Putative acetyltransferase</fullName>
    </submittedName>
</protein>
<dbReference type="EMBL" id="CYSD01000014">
    <property type="protein sequence ID" value="CUH76421.1"/>
    <property type="molecule type" value="Genomic_DNA"/>
</dbReference>
<reference evidence="2 3" key="1">
    <citation type="submission" date="2015-09" db="EMBL/GenBank/DDBJ databases">
        <authorList>
            <consortium name="Swine Surveillance"/>
        </authorList>
    </citation>
    <scope>NUCLEOTIDE SEQUENCE [LARGE SCALE GENOMIC DNA]</scope>
    <source>
        <strain evidence="2 3">CECT 7557</strain>
    </source>
</reference>
<dbReference type="CDD" id="cd04301">
    <property type="entry name" value="NAT_SF"/>
    <property type="match status" value="1"/>
</dbReference>
<dbReference type="Proteomes" id="UP000052022">
    <property type="component" value="Unassembled WGS sequence"/>
</dbReference>
<dbReference type="Pfam" id="PF00583">
    <property type="entry name" value="Acetyltransf_1"/>
    <property type="match status" value="1"/>
</dbReference>
<keyword evidence="3" id="KW-1185">Reference proteome</keyword>
<gene>
    <name evidence="2" type="ORF">TRM7557_00890</name>
</gene>
<name>A0A0P1GP79_9RHOB</name>
<evidence type="ECO:0000313" key="2">
    <source>
        <dbReference type="EMBL" id="CUH76421.1"/>
    </source>
</evidence>